<comment type="caution">
    <text evidence="2">The sequence shown here is derived from an EMBL/GenBank/DDBJ whole genome shotgun (WGS) entry which is preliminary data.</text>
</comment>
<reference evidence="3" key="2">
    <citation type="submission" date="2018-10" db="EMBL/GenBank/DDBJ databases">
        <authorList>
            <person name="Wang Y."/>
            <person name="Wang J."/>
            <person name="Yang X."/>
            <person name="Wang Z."/>
            <person name="Huang Y."/>
        </authorList>
    </citation>
    <scope>NUCLEOTIDE SEQUENCE [LARGE SCALE GENOMIC DNA]</scope>
    <source>
        <strain evidence="3">J015</strain>
    </source>
</reference>
<dbReference type="InterPro" id="IPR041413">
    <property type="entry name" value="MLTR_LBD"/>
</dbReference>
<reference evidence="2 3" key="1">
    <citation type="submission" date="2018-10" db="EMBL/GenBank/DDBJ databases">
        <title>Genome-guide identification and characterization of bacteria that degrade polycyclic aromatic hydrocarbons and resist hexavalent chromium simultaneously.</title>
        <authorList>
            <person name="Feng H."/>
        </authorList>
    </citation>
    <scope>NUCLEOTIDE SEQUENCE [LARGE SCALE GENOMIC DNA]</scope>
    <source>
        <strain evidence="2 3">J015</strain>
    </source>
</reference>
<dbReference type="Gene3D" id="1.10.260.40">
    <property type="entry name" value="lambda repressor-like DNA-binding domains"/>
    <property type="match status" value="1"/>
</dbReference>
<evidence type="ECO:0000259" key="1">
    <source>
        <dbReference type="SMART" id="SM00530"/>
    </source>
</evidence>
<proteinExistence type="predicted"/>
<sequence length="283" mass="31808">MLVGVKEAGEKRRELGLFLRARRDQALRSEYGLPPVARRRERGLRREEVAFLSGVSVTWYTWLEQGRDIRPSREVLEAVARTLHLSETGRSYVLSLGGYSAPVSASPEAADAPAHIQRLLDALGANPAFALAPDWSVVGWNRAYAALYPNIANVAAPERNLLWLVFTDPYVKELLPDWDVTSRRFLAEFRAEAGQRLGDPDVAYQVERLKGTSAEFKEGWERYDILGFESRERLFRHPSVGVLRLEHHQVSPSDRPVLHIVIYTPAPDSDAAEQIQQLLAVGS</sequence>
<dbReference type="AlphaFoldDB" id="A0A3B0FYT9"/>
<dbReference type="Gene3D" id="3.30.450.180">
    <property type="match status" value="1"/>
</dbReference>
<dbReference type="SMART" id="SM00530">
    <property type="entry name" value="HTH_XRE"/>
    <property type="match status" value="1"/>
</dbReference>
<protein>
    <submittedName>
        <fullName evidence="2">XRE family transcriptional regulator</fullName>
    </submittedName>
</protein>
<dbReference type="GO" id="GO:0003677">
    <property type="term" value="F:DNA binding"/>
    <property type="evidence" value="ECO:0007669"/>
    <property type="project" value="InterPro"/>
</dbReference>
<dbReference type="Pfam" id="PF13560">
    <property type="entry name" value="HTH_31"/>
    <property type="match status" value="1"/>
</dbReference>
<gene>
    <name evidence="2" type="ORF">D7Z96_11670</name>
</gene>
<evidence type="ECO:0000313" key="2">
    <source>
        <dbReference type="EMBL" id="RKO23487.1"/>
    </source>
</evidence>
<accession>A0A3B0FYT9</accession>
<dbReference type="InterPro" id="IPR001387">
    <property type="entry name" value="Cro/C1-type_HTH"/>
</dbReference>
<feature type="domain" description="HTH cro/C1-type" evidence="1">
    <location>
        <begin position="18"/>
        <end position="90"/>
    </location>
</feature>
<dbReference type="Proteomes" id="UP000273159">
    <property type="component" value="Unassembled WGS sequence"/>
</dbReference>
<organism evidence="2 3">
    <name type="scientific">Pseudarthrobacter phenanthrenivorans</name>
    <name type="common">Arthrobacter phenanthrenivorans</name>
    <dbReference type="NCBI Taxonomy" id="361575"/>
    <lineage>
        <taxon>Bacteria</taxon>
        <taxon>Bacillati</taxon>
        <taxon>Actinomycetota</taxon>
        <taxon>Actinomycetes</taxon>
        <taxon>Micrococcales</taxon>
        <taxon>Micrococcaceae</taxon>
        <taxon>Pseudarthrobacter</taxon>
    </lineage>
</organism>
<dbReference type="SUPFAM" id="SSF47413">
    <property type="entry name" value="lambda repressor-like DNA-binding domains"/>
    <property type="match status" value="1"/>
</dbReference>
<name>A0A3B0FYT9_PSEPS</name>
<evidence type="ECO:0000313" key="3">
    <source>
        <dbReference type="Proteomes" id="UP000273159"/>
    </source>
</evidence>
<dbReference type="PANTHER" id="PTHR35010:SF2">
    <property type="entry name" value="BLL4672 PROTEIN"/>
    <property type="match status" value="1"/>
</dbReference>
<dbReference type="PANTHER" id="PTHR35010">
    <property type="entry name" value="BLL4672 PROTEIN-RELATED"/>
    <property type="match status" value="1"/>
</dbReference>
<dbReference type="InterPro" id="IPR010982">
    <property type="entry name" value="Lambda_DNA-bd_dom_sf"/>
</dbReference>
<dbReference type="Pfam" id="PF17765">
    <property type="entry name" value="MLTR_LBD"/>
    <property type="match status" value="1"/>
</dbReference>
<dbReference type="EMBL" id="RBNH01000009">
    <property type="protein sequence ID" value="RKO23487.1"/>
    <property type="molecule type" value="Genomic_DNA"/>
</dbReference>